<evidence type="ECO:0000256" key="1">
    <source>
        <dbReference type="SAM" id="MobiDB-lite"/>
    </source>
</evidence>
<gene>
    <name evidence="2" type="ORF">HG15A2_02000</name>
</gene>
<feature type="compositionally biased region" description="Polar residues" evidence="1">
    <location>
        <begin position="115"/>
        <end position="126"/>
    </location>
</feature>
<evidence type="ECO:0000313" key="3">
    <source>
        <dbReference type="Proteomes" id="UP000319852"/>
    </source>
</evidence>
<feature type="compositionally biased region" description="Pro residues" evidence="1">
    <location>
        <begin position="169"/>
        <end position="179"/>
    </location>
</feature>
<name>A0A517MPY4_9BACT</name>
<evidence type="ECO:0000313" key="2">
    <source>
        <dbReference type="EMBL" id="QDS96941.1"/>
    </source>
</evidence>
<feature type="compositionally biased region" description="Low complexity" evidence="1">
    <location>
        <begin position="128"/>
        <end position="142"/>
    </location>
</feature>
<dbReference type="KEGG" id="amob:HG15A2_02000"/>
<dbReference type="EMBL" id="CP036263">
    <property type="protein sequence ID" value="QDS96941.1"/>
    <property type="molecule type" value="Genomic_DNA"/>
</dbReference>
<protein>
    <submittedName>
        <fullName evidence="2">Uncharacterized protein</fullName>
    </submittedName>
</protein>
<dbReference type="AlphaFoldDB" id="A0A517MPY4"/>
<reference evidence="2 3" key="1">
    <citation type="submission" date="2019-02" db="EMBL/GenBank/DDBJ databases">
        <title>Deep-cultivation of Planctomycetes and their phenomic and genomic characterization uncovers novel biology.</title>
        <authorList>
            <person name="Wiegand S."/>
            <person name="Jogler M."/>
            <person name="Boedeker C."/>
            <person name="Pinto D."/>
            <person name="Vollmers J."/>
            <person name="Rivas-Marin E."/>
            <person name="Kohn T."/>
            <person name="Peeters S.H."/>
            <person name="Heuer A."/>
            <person name="Rast P."/>
            <person name="Oberbeckmann S."/>
            <person name="Bunk B."/>
            <person name="Jeske O."/>
            <person name="Meyerdierks A."/>
            <person name="Storesund J.E."/>
            <person name="Kallscheuer N."/>
            <person name="Luecker S."/>
            <person name="Lage O.M."/>
            <person name="Pohl T."/>
            <person name="Merkel B.J."/>
            <person name="Hornburger P."/>
            <person name="Mueller R.-W."/>
            <person name="Bruemmer F."/>
            <person name="Labrenz M."/>
            <person name="Spormann A.M."/>
            <person name="Op den Camp H."/>
            <person name="Overmann J."/>
            <person name="Amann R."/>
            <person name="Jetten M.S.M."/>
            <person name="Mascher T."/>
            <person name="Medema M.H."/>
            <person name="Devos D.P."/>
            <person name="Kaster A.-K."/>
            <person name="Ovreas L."/>
            <person name="Rohde M."/>
            <person name="Galperin M.Y."/>
            <person name="Jogler C."/>
        </authorList>
    </citation>
    <scope>NUCLEOTIDE SEQUENCE [LARGE SCALE GENOMIC DNA]</scope>
    <source>
        <strain evidence="2 3">HG15A2</strain>
    </source>
</reference>
<keyword evidence="3" id="KW-1185">Reference proteome</keyword>
<accession>A0A517MPY4</accession>
<feature type="region of interest" description="Disordered" evidence="1">
    <location>
        <begin position="115"/>
        <end position="179"/>
    </location>
</feature>
<dbReference type="Proteomes" id="UP000319852">
    <property type="component" value="Chromosome"/>
</dbReference>
<organism evidence="2 3">
    <name type="scientific">Adhaeretor mobilis</name>
    <dbReference type="NCBI Taxonomy" id="1930276"/>
    <lineage>
        <taxon>Bacteria</taxon>
        <taxon>Pseudomonadati</taxon>
        <taxon>Planctomycetota</taxon>
        <taxon>Planctomycetia</taxon>
        <taxon>Pirellulales</taxon>
        <taxon>Lacipirellulaceae</taxon>
        <taxon>Adhaeretor</taxon>
    </lineage>
</organism>
<sequence precursor="true">MFVIRAPHSKRHRLAGRVLQTTMSCTMRYVFRITAAPLVCAGLAILASAAYAQTDLDARQVASSQRGSTKVQSRLFNPFSFSQPSRLSANPFGLPTGVNTYRANASTLFDPFSSTRVQGTSSSDVGQSPASTTATPISITPIVGGQTTAPVVSAASGFPSGPRPVRSPYRPPPRGPFGP</sequence>
<feature type="compositionally biased region" description="Low complexity" evidence="1">
    <location>
        <begin position="159"/>
        <end position="168"/>
    </location>
</feature>
<proteinExistence type="predicted"/>